<feature type="binding site" evidence="7">
    <location>
        <position position="57"/>
    </location>
    <ligand>
        <name>Zn(2+)</name>
        <dbReference type="ChEBI" id="CHEBI:29105"/>
        <label>2</label>
    </ligand>
</feature>
<accession>A0A8D5GB11</accession>
<comment type="pathway">
    <text evidence="2 7">Secondary metabolite metabolism; methylglyoxal degradation; (R)-lactate from methylglyoxal: step 2/2.</text>
</comment>
<comment type="similarity">
    <text evidence="3 7">Belongs to the metallo-beta-lactamase superfamily. Glyoxalase II family.</text>
</comment>
<dbReference type="KEGG" id="mpau:ZMTM_12200"/>
<keyword evidence="4 7" id="KW-0479">Metal-binding</keyword>
<keyword evidence="6 7" id="KW-0862">Zinc</keyword>
<evidence type="ECO:0000259" key="8">
    <source>
        <dbReference type="SMART" id="SM00849"/>
    </source>
</evidence>
<dbReference type="InterPro" id="IPR036866">
    <property type="entry name" value="RibonucZ/Hydroxyglut_hydro"/>
</dbReference>
<dbReference type="EMBL" id="AP024110">
    <property type="protein sequence ID" value="BCM24961.1"/>
    <property type="molecule type" value="Genomic_DNA"/>
</dbReference>
<dbReference type="InterPro" id="IPR050110">
    <property type="entry name" value="Glyoxalase_II_hydrolase"/>
</dbReference>
<dbReference type="HAMAP" id="MF_01374">
    <property type="entry name" value="Glyoxalase_2"/>
    <property type="match status" value="1"/>
</dbReference>
<dbReference type="PANTHER" id="PTHR43705:SF1">
    <property type="entry name" value="HYDROXYACYLGLUTATHIONE HYDROLASE GLOB"/>
    <property type="match status" value="1"/>
</dbReference>
<name>A0A8D5GB11_9PROT</name>
<dbReference type="GO" id="GO:0019243">
    <property type="term" value="P:methylglyoxal catabolic process to D-lactate via S-lactoyl-glutathione"/>
    <property type="evidence" value="ECO:0007669"/>
    <property type="project" value="UniProtKB-UniRule"/>
</dbReference>
<dbReference type="SUPFAM" id="SSF56281">
    <property type="entry name" value="Metallo-hydrolase/oxidoreductase"/>
    <property type="match status" value="1"/>
</dbReference>
<dbReference type="Gene3D" id="3.60.15.10">
    <property type="entry name" value="Ribonuclease Z/Hydroxyacylglutathione hydrolase-like"/>
    <property type="match status" value="1"/>
</dbReference>
<dbReference type="UniPathway" id="UPA00619">
    <property type="reaction ID" value="UER00676"/>
</dbReference>
<feature type="binding site" evidence="7">
    <location>
        <position position="112"/>
    </location>
    <ligand>
        <name>Zn(2+)</name>
        <dbReference type="ChEBI" id="CHEBI:29105"/>
        <label>1</label>
    </ligand>
</feature>
<dbReference type="GO" id="GO:0046872">
    <property type="term" value="F:metal ion binding"/>
    <property type="evidence" value="ECO:0007669"/>
    <property type="project" value="UniProtKB-KW"/>
</dbReference>
<comment type="function">
    <text evidence="7">Thiolesterase that catalyzes the hydrolysis of S-D-lactoyl-glutathione to form glutathione and D-lactic acid.</text>
</comment>
<dbReference type="InterPro" id="IPR017782">
    <property type="entry name" value="Hydroxyacylglutathione_Hdrlase"/>
</dbReference>
<organism evidence="9 10">
    <name type="scientific">Methyloradius palustris</name>
    <dbReference type="NCBI Taxonomy" id="2778876"/>
    <lineage>
        <taxon>Bacteria</taxon>
        <taxon>Pseudomonadati</taxon>
        <taxon>Pseudomonadota</taxon>
        <taxon>Betaproteobacteria</taxon>
        <taxon>Nitrosomonadales</taxon>
        <taxon>Methylophilaceae</taxon>
        <taxon>Methyloradius</taxon>
    </lineage>
</organism>
<dbReference type="Pfam" id="PF16123">
    <property type="entry name" value="HAGH_C"/>
    <property type="match status" value="1"/>
</dbReference>
<comment type="subunit">
    <text evidence="7">Monomer.</text>
</comment>
<dbReference type="GO" id="GO:0004416">
    <property type="term" value="F:hydroxyacylglutathione hydrolase activity"/>
    <property type="evidence" value="ECO:0007669"/>
    <property type="project" value="UniProtKB-UniRule"/>
</dbReference>
<keyword evidence="5 7" id="KW-0378">Hydrolase</keyword>
<evidence type="ECO:0000256" key="5">
    <source>
        <dbReference type="ARBA" id="ARBA00022801"/>
    </source>
</evidence>
<feature type="binding site" evidence="7">
    <location>
        <position position="55"/>
    </location>
    <ligand>
        <name>Zn(2+)</name>
        <dbReference type="ChEBI" id="CHEBI:29105"/>
        <label>1</label>
    </ligand>
</feature>
<gene>
    <name evidence="7 9" type="primary">gloB</name>
    <name evidence="9" type="ORF">ZMTM_12200</name>
</gene>
<feature type="binding site" evidence="7">
    <location>
        <position position="53"/>
    </location>
    <ligand>
        <name>Zn(2+)</name>
        <dbReference type="ChEBI" id="CHEBI:29105"/>
        <label>1</label>
    </ligand>
</feature>
<feature type="domain" description="Metallo-beta-lactamase" evidence="8">
    <location>
        <begin position="12"/>
        <end position="167"/>
    </location>
</feature>
<evidence type="ECO:0000256" key="4">
    <source>
        <dbReference type="ARBA" id="ARBA00022723"/>
    </source>
</evidence>
<feature type="binding site" evidence="7">
    <location>
        <position position="129"/>
    </location>
    <ligand>
        <name>Zn(2+)</name>
        <dbReference type="ChEBI" id="CHEBI:29105"/>
        <label>1</label>
    </ligand>
</feature>
<evidence type="ECO:0000256" key="3">
    <source>
        <dbReference type="ARBA" id="ARBA00006759"/>
    </source>
</evidence>
<dbReference type="Pfam" id="PF00753">
    <property type="entry name" value="Lactamase_B"/>
    <property type="match status" value="1"/>
</dbReference>
<dbReference type="EC" id="3.1.2.6" evidence="7"/>
<dbReference type="InterPro" id="IPR032282">
    <property type="entry name" value="HAGH_C"/>
</dbReference>
<dbReference type="InterPro" id="IPR001279">
    <property type="entry name" value="Metallo-B-lactamas"/>
</dbReference>
<dbReference type="InterPro" id="IPR035680">
    <property type="entry name" value="Clx_II_MBL"/>
</dbReference>
<feature type="binding site" evidence="7">
    <location>
        <position position="129"/>
    </location>
    <ligand>
        <name>Zn(2+)</name>
        <dbReference type="ChEBI" id="CHEBI:29105"/>
        <label>2</label>
    </ligand>
</feature>
<comment type="catalytic activity">
    <reaction evidence="1 7">
        <text>an S-(2-hydroxyacyl)glutathione + H2O = a 2-hydroxy carboxylate + glutathione + H(+)</text>
        <dbReference type="Rhea" id="RHEA:21864"/>
        <dbReference type="ChEBI" id="CHEBI:15377"/>
        <dbReference type="ChEBI" id="CHEBI:15378"/>
        <dbReference type="ChEBI" id="CHEBI:57925"/>
        <dbReference type="ChEBI" id="CHEBI:58896"/>
        <dbReference type="ChEBI" id="CHEBI:71261"/>
        <dbReference type="EC" id="3.1.2.6"/>
    </reaction>
</comment>
<evidence type="ECO:0000256" key="7">
    <source>
        <dbReference type="HAMAP-Rule" id="MF_01374"/>
    </source>
</evidence>
<keyword evidence="10" id="KW-1185">Reference proteome</keyword>
<dbReference type="SMART" id="SM00849">
    <property type="entry name" value="Lactamase_B"/>
    <property type="match status" value="1"/>
</dbReference>
<proteinExistence type="inferred from homology"/>
<feature type="binding site" evidence="7">
    <location>
        <position position="167"/>
    </location>
    <ligand>
        <name>Zn(2+)</name>
        <dbReference type="ChEBI" id="CHEBI:29105"/>
        <label>2</label>
    </ligand>
</feature>
<evidence type="ECO:0000313" key="10">
    <source>
        <dbReference type="Proteomes" id="UP000826722"/>
    </source>
</evidence>
<evidence type="ECO:0000256" key="6">
    <source>
        <dbReference type="ARBA" id="ARBA00022833"/>
    </source>
</evidence>
<evidence type="ECO:0000256" key="1">
    <source>
        <dbReference type="ARBA" id="ARBA00001623"/>
    </source>
</evidence>
<evidence type="ECO:0000313" key="9">
    <source>
        <dbReference type="EMBL" id="BCM24961.1"/>
    </source>
</evidence>
<dbReference type="RefSeq" id="WP_221765438.1">
    <property type="nucleotide sequence ID" value="NZ_AP024110.1"/>
</dbReference>
<comment type="cofactor">
    <cofactor evidence="7">
        <name>Zn(2+)</name>
        <dbReference type="ChEBI" id="CHEBI:29105"/>
    </cofactor>
    <text evidence="7">Binds 2 Zn(2+) ions per subunit.</text>
</comment>
<dbReference type="Proteomes" id="UP000826722">
    <property type="component" value="Chromosome"/>
</dbReference>
<reference evidence="9" key="1">
    <citation type="journal article" date="2021" name="Arch. Microbiol.">
        <title>Methyloradius palustris gen. nov., sp. nov., a methanol-oxidizing bacterium isolated from snow.</title>
        <authorList>
            <person name="Miyadera T."/>
            <person name="Kojima H."/>
            <person name="Fukui M."/>
        </authorList>
    </citation>
    <scope>NUCLEOTIDE SEQUENCE</scope>
    <source>
        <strain evidence="9">Zm11</strain>
    </source>
</reference>
<dbReference type="AlphaFoldDB" id="A0A8D5GB11"/>
<dbReference type="PANTHER" id="PTHR43705">
    <property type="entry name" value="HYDROXYACYLGLUTATHIONE HYDROLASE"/>
    <property type="match status" value="1"/>
</dbReference>
<sequence>MLKIFPIPAFEDNYIWLLQNGAHAVAIDPGDATPVLAVLKQQALKLDAILITHHHSDHIDGVAALLADNPQAIVYAPAKEHFNFIHHEVKESDEIALPSIGLNLKVMEVPGHTLGHVAYHDEHSLFCGDTLFGAGCGRLFEGTPIQMYQSLQKLSALPPHINVYCTHEYTEHNIRFALTVDPENQALVERQQQTTLARKSGLPTLPSTLALELVTNPFLRCDDMPLKNAINMPNANEIEVFTKLREMRNHF</sequence>
<feature type="binding site" evidence="7">
    <location>
        <position position="58"/>
    </location>
    <ligand>
        <name>Zn(2+)</name>
        <dbReference type="ChEBI" id="CHEBI:29105"/>
        <label>2</label>
    </ligand>
</feature>
<dbReference type="PIRSF" id="PIRSF005457">
    <property type="entry name" value="Glx"/>
    <property type="match status" value="1"/>
</dbReference>
<protein>
    <recommendedName>
        <fullName evidence="7">Hydroxyacylglutathione hydrolase</fullName>
        <ecNumber evidence="7">3.1.2.6</ecNumber>
    </recommendedName>
    <alternativeName>
        <fullName evidence="7">Glyoxalase II</fullName>
        <shortName evidence="7">Glx II</shortName>
    </alternativeName>
</protein>
<dbReference type="CDD" id="cd07723">
    <property type="entry name" value="hydroxyacylglutathione_hydrolase_MBL-fold"/>
    <property type="match status" value="1"/>
</dbReference>
<dbReference type="NCBIfam" id="TIGR03413">
    <property type="entry name" value="GSH_gloB"/>
    <property type="match status" value="1"/>
</dbReference>
<evidence type="ECO:0000256" key="2">
    <source>
        <dbReference type="ARBA" id="ARBA00004963"/>
    </source>
</evidence>